<protein>
    <submittedName>
        <fullName evidence="5">Protein-export chaperone SecB</fullName>
    </submittedName>
</protein>
<keyword evidence="3" id="KW-0653">Protein transport</keyword>
<evidence type="ECO:0000313" key="6">
    <source>
        <dbReference type="Proteomes" id="UP001294570"/>
    </source>
</evidence>
<dbReference type="Pfam" id="PF02556">
    <property type="entry name" value="SecB"/>
    <property type="match status" value="1"/>
</dbReference>
<reference evidence="5 6" key="1">
    <citation type="submission" date="2023-12" db="EMBL/GenBank/DDBJ databases">
        <title>Denitrificimonas halotolerans sp. nov.,a novel species isolated from landfill leachate.</title>
        <authorList>
            <person name="Wang S."/>
        </authorList>
    </citation>
    <scope>NUCLEOTIDE SEQUENCE [LARGE SCALE GENOMIC DNA]</scope>
    <source>
        <strain evidence="5 6">JX-1</strain>
    </source>
</reference>
<dbReference type="Proteomes" id="UP001294570">
    <property type="component" value="Unassembled WGS sequence"/>
</dbReference>
<accession>A0ABU5GUU5</accession>
<dbReference type="Gene3D" id="3.10.420.10">
    <property type="entry name" value="SecB-like"/>
    <property type="match status" value="1"/>
</dbReference>
<comment type="caution">
    <text evidence="5">The sequence shown here is derived from an EMBL/GenBank/DDBJ whole genome shotgun (WGS) entry which is preliminary data.</text>
</comment>
<dbReference type="SUPFAM" id="SSF54611">
    <property type="entry name" value="SecB-like"/>
    <property type="match status" value="1"/>
</dbReference>
<name>A0ABU5GUU5_9GAMM</name>
<dbReference type="EMBL" id="JAXIVU010000008">
    <property type="protein sequence ID" value="MDY7219403.1"/>
    <property type="molecule type" value="Genomic_DNA"/>
</dbReference>
<proteinExistence type="inferred from homology"/>
<evidence type="ECO:0000256" key="2">
    <source>
        <dbReference type="ARBA" id="ARBA00022448"/>
    </source>
</evidence>
<organism evidence="5 6">
    <name type="scientific">Denitrificimonas halotolerans</name>
    <dbReference type="NCBI Taxonomy" id="3098930"/>
    <lineage>
        <taxon>Bacteria</taxon>
        <taxon>Pseudomonadati</taxon>
        <taxon>Pseudomonadota</taxon>
        <taxon>Gammaproteobacteria</taxon>
        <taxon>Pseudomonadales</taxon>
        <taxon>Pseudomonadaceae</taxon>
        <taxon>Denitrificimonas</taxon>
    </lineage>
</organism>
<evidence type="ECO:0000256" key="4">
    <source>
        <dbReference type="ARBA" id="ARBA00023010"/>
    </source>
</evidence>
<dbReference type="InterPro" id="IPR003708">
    <property type="entry name" value="SecB"/>
</dbReference>
<keyword evidence="2" id="KW-0813">Transport</keyword>
<gene>
    <name evidence="5" type="ORF">TOI97_07460</name>
</gene>
<evidence type="ECO:0000313" key="5">
    <source>
        <dbReference type="EMBL" id="MDY7219403.1"/>
    </source>
</evidence>
<evidence type="ECO:0000256" key="3">
    <source>
        <dbReference type="ARBA" id="ARBA00022927"/>
    </source>
</evidence>
<keyword evidence="6" id="KW-1185">Reference proteome</keyword>
<keyword evidence="4" id="KW-0811">Translocation</keyword>
<dbReference type="InterPro" id="IPR035958">
    <property type="entry name" value="SecB-like_sf"/>
</dbReference>
<evidence type="ECO:0000256" key="1">
    <source>
        <dbReference type="ARBA" id="ARBA00009990"/>
    </source>
</evidence>
<sequence>MKLSPLQLKHYHYSHLQLESVDSEQLMEKDASSPYWVPAASKIKISITVGEPETREKQSQYVFIISLQLNFQDKDFPYKFVIALDGVFVCDDLEEPSEKFQHELVVNATSLLYSSVREQLLTLSSRQKYGPLMLPSLDFRSLERADAGEEA</sequence>
<comment type="similarity">
    <text evidence="1">Belongs to the SecB family.</text>
</comment>
<dbReference type="RefSeq" id="WP_321553496.1">
    <property type="nucleotide sequence ID" value="NZ_JAXIVU010000008.1"/>
</dbReference>